<feature type="compositionally biased region" description="Low complexity" evidence="8">
    <location>
        <begin position="151"/>
        <end position="162"/>
    </location>
</feature>
<dbReference type="Pfam" id="PF09454">
    <property type="entry name" value="Vps23_core"/>
    <property type="match status" value="1"/>
</dbReference>
<comment type="subcellular location">
    <subcellularLocation>
        <location evidence="1">Endosome</location>
    </subcellularLocation>
</comment>
<evidence type="ECO:0000256" key="1">
    <source>
        <dbReference type="ARBA" id="ARBA00004177"/>
    </source>
</evidence>
<keyword evidence="12" id="KW-1185">Reference proteome</keyword>
<dbReference type="GO" id="GO:0008333">
    <property type="term" value="P:endosome to lysosome transport"/>
    <property type="evidence" value="ECO:0007669"/>
    <property type="project" value="TreeGrafter"/>
</dbReference>
<gene>
    <name evidence="11" type="ORF">BSTOLATCC_MIC52180</name>
</gene>
<dbReference type="Pfam" id="PF05743">
    <property type="entry name" value="UEV"/>
    <property type="match status" value="1"/>
</dbReference>
<comment type="caution">
    <text evidence="11">The sequence shown here is derived from an EMBL/GenBank/DDBJ whole genome shotgun (WGS) entry which is preliminary data.</text>
</comment>
<evidence type="ECO:0000259" key="10">
    <source>
        <dbReference type="PROSITE" id="PS51322"/>
    </source>
</evidence>
<dbReference type="InterPro" id="IPR052070">
    <property type="entry name" value="ESCRT-I_UEV_domain"/>
</dbReference>
<dbReference type="AlphaFoldDB" id="A0AAU9JWL7"/>
<dbReference type="InterPro" id="IPR016135">
    <property type="entry name" value="UBQ-conjugating_enzyme/RWD"/>
</dbReference>
<dbReference type="InterPro" id="IPR037202">
    <property type="entry name" value="ESCRT_assembly_dom"/>
</dbReference>
<dbReference type="EMBL" id="CAJZBQ010000052">
    <property type="protein sequence ID" value="CAG9330766.1"/>
    <property type="molecule type" value="Genomic_DNA"/>
</dbReference>
<keyword evidence="5 7" id="KW-0653">Protein transport</keyword>
<dbReference type="GO" id="GO:0043130">
    <property type="term" value="F:ubiquitin binding"/>
    <property type="evidence" value="ECO:0007669"/>
    <property type="project" value="TreeGrafter"/>
</dbReference>
<keyword evidence="3 7" id="KW-0813">Transport</keyword>
<keyword evidence="6" id="KW-0175">Coiled coil</keyword>
<dbReference type="PROSITE" id="PS51312">
    <property type="entry name" value="SB"/>
    <property type="match status" value="1"/>
</dbReference>
<feature type="domain" description="SB" evidence="9">
    <location>
        <begin position="269"/>
        <end position="333"/>
    </location>
</feature>
<dbReference type="SUPFAM" id="SSF140111">
    <property type="entry name" value="Endosomal sorting complex assembly domain"/>
    <property type="match status" value="1"/>
</dbReference>
<reference evidence="11" key="1">
    <citation type="submission" date="2021-09" db="EMBL/GenBank/DDBJ databases">
        <authorList>
            <consortium name="AG Swart"/>
            <person name="Singh M."/>
            <person name="Singh A."/>
            <person name="Seah K."/>
            <person name="Emmerich C."/>
        </authorList>
    </citation>
    <scope>NUCLEOTIDE SEQUENCE</scope>
    <source>
        <strain evidence="11">ATCC30299</strain>
    </source>
</reference>
<evidence type="ECO:0000256" key="7">
    <source>
        <dbReference type="PROSITE-ProRule" id="PRU00644"/>
    </source>
</evidence>
<dbReference type="PANTHER" id="PTHR23306:SF3">
    <property type="entry name" value="TUMOR SUPPRESSOR PROTEIN 101"/>
    <property type="match status" value="1"/>
</dbReference>
<dbReference type="Gene3D" id="3.10.110.10">
    <property type="entry name" value="Ubiquitin Conjugating Enzyme"/>
    <property type="match status" value="1"/>
</dbReference>
<dbReference type="PROSITE" id="PS51322">
    <property type="entry name" value="UEV"/>
    <property type="match status" value="1"/>
</dbReference>
<dbReference type="GO" id="GO:0000813">
    <property type="term" value="C:ESCRT I complex"/>
    <property type="evidence" value="ECO:0007669"/>
    <property type="project" value="TreeGrafter"/>
</dbReference>
<name>A0AAU9JWL7_9CILI</name>
<dbReference type="Proteomes" id="UP001162131">
    <property type="component" value="Unassembled WGS sequence"/>
</dbReference>
<evidence type="ECO:0000256" key="4">
    <source>
        <dbReference type="ARBA" id="ARBA00022753"/>
    </source>
</evidence>
<evidence type="ECO:0008006" key="13">
    <source>
        <dbReference type="Google" id="ProtNLM"/>
    </source>
</evidence>
<dbReference type="SUPFAM" id="SSF54495">
    <property type="entry name" value="UBC-like"/>
    <property type="match status" value="1"/>
</dbReference>
<comment type="similarity">
    <text evidence="2">Belongs to the ubiquitin-conjugating enzyme family. UEV subfamily.</text>
</comment>
<dbReference type="PANTHER" id="PTHR23306">
    <property type="entry name" value="TUMOR SUSCEPTIBILITY GENE 101 PROTEIN-RELATED"/>
    <property type="match status" value="1"/>
</dbReference>
<accession>A0AAU9JWL7</accession>
<feature type="compositionally biased region" description="Pro residues" evidence="8">
    <location>
        <begin position="163"/>
        <end position="172"/>
    </location>
</feature>
<evidence type="ECO:0000256" key="6">
    <source>
        <dbReference type="ARBA" id="ARBA00023054"/>
    </source>
</evidence>
<protein>
    <recommendedName>
        <fullName evidence="13">Tumor susceptibility gene 101 protein</fullName>
    </recommendedName>
</protein>
<evidence type="ECO:0000256" key="2">
    <source>
        <dbReference type="ARBA" id="ARBA00009594"/>
    </source>
</evidence>
<dbReference type="CDD" id="cd11685">
    <property type="entry name" value="UEV_TSG101-like"/>
    <property type="match status" value="1"/>
</dbReference>
<feature type="region of interest" description="Disordered" evidence="8">
    <location>
        <begin position="146"/>
        <end position="181"/>
    </location>
</feature>
<proteinExistence type="inferred from homology"/>
<dbReference type="InterPro" id="IPR017916">
    <property type="entry name" value="SB_dom"/>
</dbReference>
<organism evidence="11 12">
    <name type="scientific">Blepharisma stoltei</name>
    <dbReference type="NCBI Taxonomy" id="1481888"/>
    <lineage>
        <taxon>Eukaryota</taxon>
        <taxon>Sar</taxon>
        <taxon>Alveolata</taxon>
        <taxon>Ciliophora</taxon>
        <taxon>Postciliodesmatophora</taxon>
        <taxon>Heterotrichea</taxon>
        <taxon>Heterotrichida</taxon>
        <taxon>Blepharismidae</taxon>
        <taxon>Blepharisma</taxon>
    </lineage>
</organism>
<evidence type="ECO:0000313" key="12">
    <source>
        <dbReference type="Proteomes" id="UP001162131"/>
    </source>
</evidence>
<evidence type="ECO:0000313" key="11">
    <source>
        <dbReference type="EMBL" id="CAG9330766.1"/>
    </source>
</evidence>
<dbReference type="GO" id="GO:0015031">
    <property type="term" value="P:protein transport"/>
    <property type="evidence" value="ECO:0007669"/>
    <property type="project" value="UniProtKB-UniRule"/>
</dbReference>
<dbReference type="InterPro" id="IPR008883">
    <property type="entry name" value="UEV_N"/>
</dbReference>
<evidence type="ECO:0000256" key="5">
    <source>
        <dbReference type="ARBA" id="ARBA00022927"/>
    </source>
</evidence>
<dbReference type="Gene3D" id="6.10.140.820">
    <property type="match status" value="1"/>
</dbReference>
<evidence type="ECO:0000256" key="3">
    <source>
        <dbReference type="ARBA" id="ARBA00022448"/>
    </source>
</evidence>
<sequence length="333" mass="38030">MNRHPVDNILLQCNYPIDSRQRIKTDIIAIITKNPQLNPRVIRVVEQNQPTNECSLEGTIPIQYKGVNYNILINCILPLYYPHVAPIIFVVPLERMVVKAGNFVEADGRVKHPLLTSWNIKNSSLGAVLAELSKVFSQECPVFKQSDKKPAVQPQPQYQSAPAPAPTGPAPKPQNYEPTTSIRECNDRLIQLYRTVSLDITRENQELISKKDQLMHHKNELLSLKQNAIEAIKTIKIDLKAQEGAEQKMKSSAQSSEEWDCLSELTPEIPVHQQILLLVSEEQAYEQTLLLLRKLFETRKISADSFVRNMKEMTNKYFLVSRLREKAVKSLIR</sequence>
<feature type="domain" description="UEV" evidence="10">
    <location>
        <begin position="4"/>
        <end position="146"/>
    </location>
</feature>
<evidence type="ECO:0000256" key="8">
    <source>
        <dbReference type="SAM" id="MobiDB-lite"/>
    </source>
</evidence>
<evidence type="ECO:0000259" key="9">
    <source>
        <dbReference type="PROSITE" id="PS51312"/>
    </source>
</evidence>
<keyword evidence="4" id="KW-0967">Endosome</keyword>